<dbReference type="EMBL" id="JZDQ02000033">
    <property type="protein sequence ID" value="OIJ24803.1"/>
    <property type="molecule type" value="Genomic_DNA"/>
</dbReference>
<dbReference type="InterPro" id="IPR036465">
    <property type="entry name" value="vWFA_dom_sf"/>
</dbReference>
<dbReference type="Gene3D" id="3.40.50.410">
    <property type="entry name" value="von Willebrand factor, type A domain"/>
    <property type="match status" value="1"/>
</dbReference>
<dbReference type="Pfam" id="PF00092">
    <property type="entry name" value="VWA"/>
    <property type="match status" value="1"/>
</dbReference>
<keyword evidence="5" id="KW-1185">Reference proteome</keyword>
<organism evidence="4 5">
    <name type="scientific">Nocardioides luteus</name>
    <dbReference type="NCBI Taxonomy" id="1844"/>
    <lineage>
        <taxon>Bacteria</taxon>
        <taxon>Bacillati</taxon>
        <taxon>Actinomycetota</taxon>
        <taxon>Actinomycetes</taxon>
        <taxon>Propionibacteriales</taxon>
        <taxon>Nocardioidaceae</taxon>
        <taxon>Nocardioides</taxon>
    </lineage>
</organism>
<name>A0A1J4MZV5_9ACTN</name>
<dbReference type="AlphaFoldDB" id="A0A1J4MZV5"/>
<protein>
    <recommendedName>
        <fullName evidence="3">VWFA domain-containing protein</fullName>
    </recommendedName>
</protein>
<dbReference type="RefSeq" id="WP_045546750.1">
    <property type="nucleotide sequence ID" value="NZ_JZDQ02000033.1"/>
</dbReference>
<accession>A0A1J4MZV5</accession>
<keyword evidence="2" id="KW-0812">Transmembrane</keyword>
<gene>
    <name evidence="4" type="ORF">UG56_021195</name>
</gene>
<dbReference type="OrthoDB" id="5621159at2"/>
<comment type="caution">
    <text evidence="4">The sequence shown here is derived from an EMBL/GenBank/DDBJ whole genome shotgun (WGS) entry which is preliminary data.</text>
</comment>
<dbReference type="STRING" id="1844.UG56_021195"/>
<evidence type="ECO:0000256" key="2">
    <source>
        <dbReference type="SAM" id="Phobius"/>
    </source>
</evidence>
<dbReference type="Proteomes" id="UP000033772">
    <property type="component" value="Unassembled WGS sequence"/>
</dbReference>
<dbReference type="SUPFAM" id="SSF53300">
    <property type="entry name" value="vWA-like"/>
    <property type="match status" value="1"/>
</dbReference>
<keyword evidence="2" id="KW-0472">Membrane</keyword>
<dbReference type="SMART" id="SM00327">
    <property type="entry name" value="VWA"/>
    <property type="match status" value="1"/>
</dbReference>
<dbReference type="InterPro" id="IPR002035">
    <property type="entry name" value="VWF_A"/>
</dbReference>
<evidence type="ECO:0000256" key="1">
    <source>
        <dbReference type="SAM" id="MobiDB-lite"/>
    </source>
</evidence>
<evidence type="ECO:0000313" key="5">
    <source>
        <dbReference type="Proteomes" id="UP000033772"/>
    </source>
</evidence>
<reference evidence="4" key="1">
    <citation type="submission" date="2016-10" db="EMBL/GenBank/DDBJ databases">
        <title>Draft Genome Sequence of Nocardioides luteus Strain BAFB, an Alkane-Degrading Bacterium Isolated from JP-7 Polluted Soil.</title>
        <authorList>
            <person name="Brown L."/>
            <person name="Ruiz O.N."/>
            <person name="Gunasekera T."/>
        </authorList>
    </citation>
    <scope>NUCLEOTIDE SEQUENCE [LARGE SCALE GENOMIC DNA]</scope>
    <source>
        <strain evidence="4">BAFB</strain>
    </source>
</reference>
<feature type="region of interest" description="Disordered" evidence="1">
    <location>
        <begin position="1"/>
        <end position="35"/>
    </location>
</feature>
<evidence type="ECO:0000313" key="4">
    <source>
        <dbReference type="EMBL" id="OIJ24803.1"/>
    </source>
</evidence>
<feature type="transmembrane region" description="Helical" evidence="2">
    <location>
        <begin position="41"/>
        <end position="62"/>
    </location>
</feature>
<keyword evidence="2" id="KW-1133">Transmembrane helix</keyword>
<proteinExistence type="predicted"/>
<evidence type="ECO:0000259" key="3">
    <source>
        <dbReference type="PROSITE" id="PS50234"/>
    </source>
</evidence>
<dbReference type="PROSITE" id="PS50234">
    <property type="entry name" value="VWFA"/>
    <property type="match status" value="1"/>
</dbReference>
<sequence length="542" mass="55791">MSDKADTSTSKALAIIEPDDPAGTAGPAEETREPRFTRETIGVIAGAAGVLAVCLIATALVANGKASPSGERTCLGPQMKVAVAPEAATVVGNILDDAGCSQIDVESAEADEVLRPMALDGDLPDVWIPDSSLWVDRIKPAVEPVTLRTSMASSPVVLVSGDGLTRTSYAEAFAEDDLLIGDPQRMMSALGTVVAGRAKPQTEAQLEPYADRIASGDEAAAPTDPARLAELQTVMSGVTATSEQQWSTYAPKLKAAAPKEGTVVLDYPVMITADSSRRNAIASTITSFARVLDSGAADKALTKAGFRTNGAGKPSPNVGAFTRADSAAVAKTASEWDARLRPTRALAVVDVSGSMAWPVPGGATTRLQLTQAAVSEAADVLPGGAAMGLWAFSEKTEGKLDGDHAVLVPTDQLASKSQRAQLTEEIAGLSERTGGGTALHETALAAYQDAVASYDPLASNTVLLFTDGTNDDPGSMDLTELVSQLKAASDPQRPVRVLGIGITADADLGALQAIADATGGAAYVAERPEDVESVVKEALGQR</sequence>
<feature type="domain" description="VWFA" evidence="3">
    <location>
        <begin position="344"/>
        <end position="539"/>
    </location>
</feature>